<dbReference type="EMBL" id="OV696687">
    <property type="protein sequence ID" value="CAH1255013.1"/>
    <property type="molecule type" value="Genomic_DNA"/>
</dbReference>
<dbReference type="AlphaFoldDB" id="A0A8J9ZKR4"/>
<accession>A0A8J9ZKR4</accession>
<evidence type="ECO:0000313" key="3">
    <source>
        <dbReference type="Proteomes" id="UP000838412"/>
    </source>
</evidence>
<sequence>MAQPTDDASCASATKNEYIGWGLIPEPLLLHICSFLGSADRLRVCAVCFRWRNVAATTARLWTTFDFTHDIFGMSKYDSYFEACMKMYGNHVRTLRMSTAPAVAVQILQLCAQNCHALEEVRIAYDVSFRRRYDYMAAVVHNLFRAMARVSTLRRVRMPGLAEWVETYPNAQSAPRRESFELQCANITAIDLRRFTRKRVPLRFSGCPNLRRLAVSYHNMDEEGLRDLYKCSLDKISVEVDIIDELMATAWRYLKHAHKGLHWHMMFPRDAGAFWFPDVVVNSVTCEGGIGMMHVLFMVNRKQIPLEKLVCPGSGRKNPKLEGLQRNMLRVLYTVRPCVRLRCLLYGDDILVSTLLAVAAMYRDLDKLYIRRGAVIFRKDPDISQVPGFPAAILNMIQTTEVTSMDDLEHQVSCIMGRRWRTTTDGCWEETVRVVGDPL</sequence>
<dbReference type="InterPro" id="IPR036047">
    <property type="entry name" value="F-box-like_dom_sf"/>
</dbReference>
<gene>
    <name evidence="2" type="primary">Hypp1446</name>
    <name evidence="2" type="ORF">BLAG_LOCUS14211</name>
</gene>
<reference evidence="2" key="1">
    <citation type="submission" date="2022-01" db="EMBL/GenBank/DDBJ databases">
        <authorList>
            <person name="Braso-Vives M."/>
        </authorList>
    </citation>
    <scope>NUCLEOTIDE SEQUENCE</scope>
</reference>
<dbReference type="PANTHER" id="PTHR20872">
    <property type="match status" value="1"/>
</dbReference>
<dbReference type="InterPro" id="IPR032675">
    <property type="entry name" value="LRR_dom_sf"/>
</dbReference>
<dbReference type="Gene3D" id="3.80.10.10">
    <property type="entry name" value="Ribonuclease Inhibitor"/>
    <property type="match status" value="2"/>
</dbReference>
<dbReference type="OrthoDB" id="9974792at2759"/>
<dbReference type="Pfam" id="PF12937">
    <property type="entry name" value="F-box-like"/>
    <property type="match status" value="1"/>
</dbReference>
<dbReference type="Proteomes" id="UP000838412">
    <property type="component" value="Chromosome 2"/>
</dbReference>
<evidence type="ECO:0000313" key="2">
    <source>
        <dbReference type="EMBL" id="CAH1255013.1"/>
    </source>
</evidence>
<dbReference type="SUPFAM" id="SSF81383">
    <property type="entry name" value="F-box domain"/>
    <property type="match status" value="1"/>
</dbReference>
<dbReference type="InterPro" id="IPR001810">
    <property type="entry name" value="F-box_dom"/>
</dbReference>
<keyword evidence="3" id="KW-1185">Reference proteome</keyword>
<evidence type="ECO:0000259" key="1">
    <source>
        <dbReference type="Pfam" id="PF12937"/>
    </source>
</evidence>
<name>A0A8J9ZKR4_BRALA</name>
<protein>
    <submittedName>
        <fullName evidence="2">Hypp1446 protein</fullName>
    </submittedName>
</protein>
<organism evidence="2 3">
    <name type="scientific">Branchiostoma lanceolatum</name>
    <name type="common">Common lancelet</name>
    <name type="synonym">Amphioxus lanceolatum</name>
    <dbReference type="NCBI Taxonomy" id="7740"/>
    <lineage>
        <taxon>Eukaryota</taxon>
        <taxon>Metazoa</taxon>
        <taxon>Chordata</taxon>
        <taxon>Cephalochordata</taxon>
        <taxon>Leptocardii</taxon>
        <taxon>Amphioxiformes</taxon>
        <taxon>Branchiostomatidae</taxon>
        <taxon>Branchiostoma</taxon>
    </lineage>
</organism>
<feature type="domain" description="F-box" evidence="1">
    <location>
        <begin position="21"/>
        <end position="67"/>
    </location>
</feature>
<dbReference type="PANTHER" id="PTHR20872:SF1">
    <property type="entry name" value="F-BOX DOMAIN-CONTAINING PROTEIN"/>
    <property type="match status" value="1"/>
</dbReference>
<proteinExistence type="predicted"/>